<keyword evidence="2" id="KW-0813">Transport</keyword>
<feature type="transmembrane region" description="Helical" evidence="9">
    <location>
        <begin position="35"/>
        <end position="54"/>
    </location>
</feature>
<reference evidence="10 11" key="1">
    <citation type="submission" date="2017-03" db="EMBL/GenBank/DDBJ databases">
        <title>Foreign affairs: Plasmid Transfer between Roseobacters and Rhizobia.</title>
        <authorList>
            <person name="Bartling P."/>
            <person name="Bunk B."/>
            <person name="Overmann J."/>
            <person name="Brinkmann H."/>
            <person name="Petersen J."/>
        </authorList>
    </citation>
    <scope>NUCLEOTIDE SEQUENCE [LARGE SCALE GENOMIC DNA]</scope>
    <source>
        <strain evidence="10 11">MACL11</strain>
    </source>
</reference>
<dbReference type="RefSeq" id="WP_018063427.1">
    <property type="nucleotide sequence ID" value="NZ_AQWH01000003.1"/>
</dbReference>
<dbReference type="GO" id="GO:0022857">
    <property type="term" value="F:transmembrane transporter activity"/>
    <property type="evidence" value="ECO:0007669"/>
    <property type="project" value="InterPro"/>
</dbReference>
<name>A0A1U9YVQ4_9HYPH</name>
<keyword evidence="5" id="KW-0029">Amino-acid transport</keyword>
<proteinExistence type="inferred from homology"/>
<evidence type="ECO:0000313" key="10">
    <source>
        <dbReference type="EMBL" id="AQZ49525.1"/>
    </source>
</evidence>
<evidence type="ECO:0000256" key="4">
    <source>
        <dbReference type="ARBA" id="ARBA00022692"/>
    </source>
</evidence>
<dbReference type="eggNOG" id="COG0559">
    <property type="taxonomic scope" value="Bacteria"/>
</dbReference>
<dbReference type="Pfam" id="PF02653">
    <property type="entry name" value="BPD_transp_2"/>
    <property type="match status" value="1"/>
</dbReference>
<evidence type="ECO:0000256" key="3">
    <source>
        <dbReference type="ARBA" id="ARBA00022475"/>
    </source>
</evidence>
<keyword evidence="6 9" id="KW-1133">Transmembrane helix</keyword>
<feature type="transmembrane region" description="Helical" evidence="9">
    <location>
        <begin position="97"/>
        <end position="115"/>
    </location>
</feature>
<keyword evidence="7 9" id="KW-0472">Membrane</keyword>
<evidence type="ECO:0000313" key="11">
    <source>
        <dbReference type="Proteomes" id="UP000191135"/>
    </source>
</evidence>
<dbReference type="PANTHER" id="PTHR11795">
    <property type="entry name" value="BRANCHED-CHAIN AMINO ACID TRANSPORT SYSTEM PERMEASE PROTEIN LIVH"/>
    <property type="match status" value="1"/>
</dbReference>
<dbReference type="GO" id="GO:0005886">
    <property type="term" value="C:plasma membrane"/>
    <property type="evidence" value="ECO:0007669"/>
    <property type="project" value="UniProtKB-SubCell"/>
</dbReference>
<keyword evidence="11" id="KW-1185">Reference proteome</keyword>
<evidence type="ECO:0000256" key="6">
    <source>
        <dbReference type="ARBA" id="ARBA00022989"/>
    </source>
</evidence>
<comment type="subcellular location">
    <subcellularLocation>
        <location evidence="1">Cell membrane</location>
        <topology evidence="1">Multi-pass membrane protein</topology>
    </subcellularLocation>
</comment>
<sequence length="288" mass="30283">MAGNIVGILFDGLAYGSLLFLVGVGLSITMGLMNFINLAHGSFAMIGGYASVYLANRAGIPFLATLPLAFVAAGLCGIIAERLFFQRLYKAPHLDQMLFTVGFVFSSIAAAHYFFGASQQFVAMPDMLQGQVRFMGVDFGKYRLLLIAFVAAVTLALHLMLSKTRFGAEIRAAVDNQDAAAGLGINVNLVFALCFALGTGLAGLGGALGVEVLGLDPTFPLKYMVYFLLVVVVGGAGSIKGPLIAALLLGVFDVAGKYFVPEIGAFIIYVMMIVLLIAFPSGLGGKRA</sequence>
<gene>
    <name evidence="10" type="primary">livH_1</name>
    <name evidence="10" type="ORF">Mame_00142</name>
</gene>
<dbReference type="OrthoDB" id="9807115at2"/>
<dbReference type="Proteomes" id="UP000191135">
    <property type="component" value="Chromosome"/>
</dbReference>
<dbReference type="InterPro" id="IPR052157">
    <property type="entry name" value="BCAA_transport_permease"/>
</dbReference>
<feature type="transmembrane region" description="Helical" evidence="9">
    <location>
        <begin position="263"/>
        <end position="283"/>
    </location>
</feature>
<evidence type="ECO:0000256" key="5">
    <source>
        <dbReference type="ARBA" id="ARBA00022970"/>
    </source>
</evidence>
<evidence type="ECO:0000256" key="7">
    <source>
        <dbReference type="ARBA" id="ARBA00023136"/>
    </source>
</evidence>
<dbReference type="GO" id="GO:0006865">
    <property type="term" value="P:amino acid transport"/>
    <property type="evidence" value="ECO:0007669"/>
    <property type="project" value="UniProtKB-KW"/>
</dbReference>
<accession>A0A1U9YVQ4</accession>
<feature type="transmembrane region" description="Helical" evidence="9">
    <location>
        <begin position="224"/>
        <end position="251"/>
    </location>
</feature>
<evidence type="ECO:0000256" key="9">
    <source>
        <dbReference type="SAM" id="Phobius"/>
    </source>
</evidence>
<organism evidence="10 11">
    <name type="scientific">Martelella mediterranea DSM 17316</name>
    <dbReference type="NCBI Taxonomy" id="1122214"/>
    <lineage>
        <taxon>Bacteria</taxon>
        <taxon>Pseudomonadati</taxon>
        <taxon>Pseudomonadota</taxon>
        <taxon>Alphaproteobacteria</taxon>
        <taxon>Hyphomicrobiales</taxon>
        <taxon>Aurantimonadaceae</taxon>
        <taxon>Martelella</taxon>
    </lineage>
</organism>
<feature type="transmembrane region" description="Helical" evidence="9">
    <location>
        <begin position="182"/>
        <end position="204"/>
    </location>
</feature>
<dbReference type="STRING" id="1122214.Mame_00142"/>
<dbReference type="EMBL" id="CP020330">
    <property type="protein sequence ID" value="AQZ49525.1"/>
    <property type="molecule type" value="Genomic_DNA"/>
</dbReference>
<protein>
    <submittedName>
        <fullName evidence="10">LIV-I protein H</fullName>
    </submittedName>
</protein>
<dbReference type="AlphaFoldDB" id="A0A1U9YVQ4"/>
<evidence type="ECO:0000256" key="2">
    <source>
        <dbReference type="ARBA" id="ARBA00022448"/>
    </source>
</evidence>
<evidence type="ECO:0000256" key="1">
    <source>
        <dbReference type="ARBA" id="ARBA00004651"/>
    </source>
</evidence>
<feature type="transmembrane region" description="Helical" evidence="9">
    <location>
        <begin position="60"/>
        <end position="85"/>
    </location>
</feature>
<keyword evidence="4 9" id="KW-0812">Transmembrane</keyword>
<comment type="similarity">
    <text evidence="8">Belongs to the binding-protein-dependent transport system permease family. LivHM subfamily.</text>
</comment>
<evidence type="ECO:0000256" key="8">
    <source>
        <dbReference type="ARBA" id="ARBA00037998"/>
    </source>
</evidence>
<dbReference type="KEGG" id="mmed:Mame_00142"/>
<dbReference type="CDD" id="cd06582">
    <property type="entry name" value="TM_PBP1_LivH_like"/>
    <property type="match status" value="1"/>
</dbReference>
<feature type="transmembrane region" description="Helical" evidence="9">
    <location>
        <begin position="6"/>
        <end position="28"/>
    </location>
</feature>
<dbReference type="PANTHER" id="PTHR11795:SF442">
    <property type="entry name" value="ABC TRANSPORTER ATP-BINDING PROTEIN"/>
    <property type="match status" value="1"/>
</dbReference>
<feature type="transmembrane region" description="Helical" evidence="9">
    <location>
        <begin position="142"/>
        <end position="161"/>
    </location>
</feature>
<dbReference type="InterPro" id="IPR001851">
    <property type="entry name" value="ABC_transp_permease"/>
</dbReference>
<keyword evidence="3" id="KW-1003">Cell membrane</keyword>